<evidence type="ECO:0000256" key="5">
    <source>
        <dbReference type="ARBA" id="ARBA00013950"/>
    </source>
</evidence>
<reference evidence="9 10" key="1">
    <citation type="submission" date="2023-07" db="EMBL/GenBank/DDBJ databases">
        <title>Closed genoem sequence of Methanosarcinaceae archaeon Ac7.</title>
        <authorList>
            <person name="Poehlein A."/>
            <person name="Protasov E."/>
            <person name="Platt K."/>
            <person name="Reeh H."/>
            <person name="Daniel R."/>
            <person name="Brune A."/>
        </authorList>
    </citation>
    <scope>NUCLEOTIDE SEQUENCE [LARGE SCALE GENOMIC DNA]</scope>
    <source>
        <strain evidence="9 10">Ac7</strain>
    </source>
</reference>
<dbReference type="EC" id="2.5.1.9" evidence="4 8"/>
<comment type="pathway">
    <text evidence="2">Cofactor biosynthesis; riboflavin biosynthesis; riboflavin from 2-hydroxy-3-oxobutyl phosphate and 5-amino-6-(D-ribitylamino)uracil: step 2/2.</text>
</comment>
<protein>
    <recommendedName>
        <fullName evidence="5 8">Riboflavin synthase</fullName>
        <ecNumber evidence="4 8">2.5.1.9</ecNumber>
    </recommendedName>
</protein>
<evidence type="ECO:0000256" key="8">
    <source>
        <dbReference type="NCBIfam" id="TIGR01506"/>
    </source>
</evidence>
<dbReference type="GO" id="GO:0009231">
    <property type="term" value="P:riboflavin biosynthetic process"/>
    <property type="evidence" value="ECO:0007669"/>
    <property type="project" value="UniProtKB-KW"/>
</dbReference>
<dbReference type="AlphaFoldDB" id="A0AA96VE17"/>
<dbReference type="Pfam" id="PF00885">
    <property type="entry name" value="DMRL_synthase"/>
    <property type="match status" value="1"/>
</dbReference>
<evidence type="ECO:0000256" key="3">
    <source>
        <dbReference type="ARBA" id="ARBA00007424"/>
    </source>
</evidence>
<dbReference type="Proteomes" id="UP001303587">
    <property type="component" value="Chromosome"/>
</dbReference>
<dbReference type="PIRSF" id="PIRSF015750">
    <property type="entry name" value="Ribfl_synth_arc"/>
    <property type="match status" value="1"/>
</dbReference>
<dbReference type="CDD" id="cd09210">
    <property type="entry name" value="Riboflavin_synthase_archaeal"/>
    <property type="match status" value="1"/>
</dbReference>
<proteinExistence type="inferred from homology"/>
<keyword evidence="10" id="KW-1185">Reference proteome</keyword>
<keyword evidence="7 9" id="KW-0808">Transferase</keyword>
<keyword evidence="6" id="KW-0686">Riboflavin biosynthesis</keyword>
<dbReference type="GO" id="GO:0009349">
    <property type="term" value="C:riboflavin synthase complex"/>
    <property type="evidence" value="ECO:0007669"/>
    <property type="project" value="InterPro"/>
</dbReference>
<dbReference type="Gene3D" id="3.40.50.960">
    <property type="entry name" value="Lumazine/riboflavin synthase"/>
    <property type="match status" value="1"/>
</dbReference>
<evidence type="ECO:0000256" key="2">
    <source>
        <dbReference type="ARBA" id="ARBA00004887"/>
    </source>
</evidence>
<dbReference type="GO" id="GO:0004746">
    <property type="term" value="F:riboflavin synthase activity"/>
    <property type="evidence" value="ECO:0007669"/>
    <property type="project" value="UniProtKB-UniRule"/>
</dbReference>
<dbReference type="InterPro" id="IPR006399">
    <property type="entry name" value="Ribfl_synth_arc"/>
</dbReference>
<evidence type="ECO:0000313" key="10">
    <source>
        <dbReference type="Proteomes" id="UP001303587"/>
    </source>
</evidence>
<dbReference type="SUPFAM" id="SSF52121">
    <property type="entry name" value="Lumazine synthase"/>
    <property type="match status" value="1"/>
</dbReference>
<dbReference type="EMBL" id="CP131060">
    <property type="protein sequence ID" value="WNY24947.1"/>
    <property type="molecule type" value="Genomic_DNA"/>
</dbReference>
<dbReference type="InterPro" id="IPR036467">
    <property type="entry name" value="LS/RS_sf"/>
</dbReference>
<dbReference type="NCBIfam" id="TIGR01506">
    <property type="entry name" value="ribC_arch"/>
    <property type="match status" value="1"/>
</dbReference>
<comment type="similarity">
    <text evidence="3">Belongs to the DMRL synthase family.</text>
</comment>
<evidence type="ECO:0000256" key="4">
    <source>
        <dbReference type="ARBA" id="ARBA00012827"/>
    </source>
</evidence>
<gene>
    <name evidence="9" type="primary">ribH_1</name>
    <name evidence="9" type="ORF">MsAc7_04760</name>
</gene>
<evidence type="ECO:0000256" key="7">
    <source>
        <dbReference type="ARBA" id="ARBA00022679"/>
    </source>
</evidence>
<sequence length="176" mass="19738">MFSLFCVNFLMNTFIYFSFFFSDMPTIGIADTTFARYNMGAAAIDELKNSISAKIIRVTVPGIKDLPVAAKKLLEEQHCDIVIALGMPGRQPQDKICAHEASQGIILAQLMTNKHIIEVFVHEDEGKDDKELAFLMEQRSREHAQNVVKMLTNPEKMIKEAGTGQREGFKDAKPLS</sequence>
<dbReference type="InterPro" id="IPR002180">
    <property type="entry name" value="LS/RS"/>
</dbReference>
<evidence type="ECO:0000256" key="1">
    <source>
        <dbReference type="ARBA" id="ARBA00000968"/>
    </source>
</evidence>
<evidence type="ECO:0000313" key="9">
    <source>
        <dbReference type="EMBL" id="WNY24947.1"/>
    </source>
</evidence>
<organism evidence="9 10">
    <name type="scientific">Methanolapillus millepedarum</name>
    <dbReference type="NCBI Taxonomy" id="3028296"/>
    <lineage>
        <taxon>Archaea</taxon>
        <taxon>Methanobacteriati</taxon>
        <taxon>Methanobacteriota</taxon>
        <taxon>Stenosarchaea group</taxon>
        <taxon>Methanomicrobia</taxon>
        <taxon>Methanosarcinales</taxon>
        <taxon>Methanosarcinaceae</taxon>
        <taxon>Methanolapillus</taxon>
    </lineage>
</organism>
<comment type="catalytic activity">
    <reaction evidence="1">
        <text>2 6,7-dimethyl-8-(1-D-ribityl)lumazine + H(+) = 5-amino-6-(D-ribitylamino)uracil + riboflavin</text>
        <dbReference type="Rhea" id="RHEA:20772"/>
        <dbReference type="ChEBI" id="CHEBI:15378"/>
        <dbReference type="ChEBI" id="CHEBI:15934"/>
        <dbReference type="ChEBI" id="CHEBI:57986"/>
        <dbReference type="ChEBI" id="CHEBI:58201"/>
        <dbReference type="EC" id="2.5.1.9"/>
    </reaction>
</comment>
<accession>A0AA96VE17</accession>
<name>A0AA96VE17_9EURY</name>
<evidence type="ECO:0000256" key="6">
    <source>
        <dbReference type="ARBA" id="ARBA00022619"/>
    </source>
</evidence>